<dbReference type="OrthoDB" id="9809275at2"/>
<sequence>MTVATIEADPRLEAIQEWLQALLGPDTPPPTLLSADASFRRYFRLRDHNASRVIMDAPPDRESAEDFVHIAEILQELGLSAPRIHAFDRSQGFLLLEDLGDHTFSRALGEGADEAGLYRLATDTLVELHRNWSRHHTRRIPPYDETALLREADLFTQWYWPEAFHAGCDTHVQERFQQAWRQALEPVYRLPPTLVLRDYHVDNLMVLAGRQGVAACGLLDFQDALIGSPAYDLVSLLRDARRDVDPTVAETMVARYRDAFPGLDANTLDDSFWILGAQRTTKIIGIFTRLWRRDNKPSYLRHLPRLWRLLEQELAHPALTPVRQWFDTYLPPEHRLALQAGVLARSDQPPLQTQIRPET</sequence>
<dbReference type="STRING" id="1396821.SAMN05444515_10215"/>
<dbReference type="SUPFAM" id="SSF56112">
    <property type="entry name" value="Protein kinase-like (PK-like)"/>
    <property type="match status" value="1"/>
</dbReference>
<evidence type="ECO:0000313" key="2">
    <source>
        <dbReference type="EMBL" id="SEK43175.1"/>
    </source>
</evidence>
<name>A0A1H7H4X9_9GAMM</name>
<gene>
    <name evidence="2" type="ORF">SAMN05444515_10215</name>
</gene>
<dbReference type="Pfam" id="PF01636">
    <property type="entry name" value="APH"/>
    <property type="match status" value="1"/>
</dbReference>
<dbReference type="InterPro" id="IPR011009">
    <property type="entry name" value="Kinase-like_dom_sf"/>
</dbReference>
<dbReference type="InterPro" id="IPR002575">
    <property type="entry name" value="Aminoglycoside_PTrfase"/>
</dbReference>
<protein>
    <recommendedName>
        <fullName evidence="1">Aminoglycoside phosphotransferase domain-containing protein</fullName>
    </recommendedName>
</protein>
<organism evidence="2 3">
    <name type="scientific">Ectothiorhodospira marina</name>
    <dbReference type="NCBI Taxonomy" id="1396821"/>
    <lineage>
        <taxon>Bacteria</taxon>
        <taxon>Pseudomonadati</taxon>
        <taxon>Pseudomonadota</taxon>
        <taxon>Gammaproteobacteria</taxon>
        <taxon>Chromatiales</taxon>
        <taxon>Ectothiorhodospiraceae</taxon>
        <taxon>Ectothiorhodospira</taxon>
    </lineage>
</organism>
<dbReference type="RefSeq" id="WP_090250593.1">
    <property type="nucleotide sequence ID" value="NZ_FOAA01000002.1"/>
</dbReference>
<evidence type="ECO:0000259" key="1">
    <source>
        <dbReference type="Pfam" id="PF01636"/>
    </source>
</evidence>
<dbReference type="Gene3D" id="3.90.1200.10">
    <property type="match status" value="1"/>
</dbReference>
<dbReference type="EMBL" id="FOAA01000002">
    <property type="protein sequence ID" value="SEK43175.1"/>
    <property type="molecule type" value="Genomic_DNA"/>
</dbReference>
<evidence type="ECO:0000313" key="3">
    <source>
        <dbReference type="Proteomes" id="UP000199256"/>
    </source>
</evidence>
<reference evidence="3" key="1">
    <citation type="submission" date="2016-10" db="EMBL/GenBank/DDBJ databases">
        <authorList>
            <person name="Varghese N."/>
            <person name="Submissions S."/>
        </authorList>
    </citation>
    <scope>NUCLEOTIDE SEQUENCE [LARGE SCALE GENOMIC DNA]</scope>
    <source>
        <strain evidence="3">DSM 241</strain>
    </source>
</reference>
<accession>A0A1H7H4X9</accession>
<dbReference type="Gene3D" id="3.30.200.20">
    <property type="entry name" value="Phosphorylase Kinase, domain 1"/>
    <property type="match status" value="1"/>
</dbReference>
<feature type="domain" description="Aminoglycoside phosphotransferase" evidence="1">
    <location>
        <begin position="32"/>
        <end position="262"/>
    </location>
</feature>
<keyword evidence="3" id="KW-1185">Reference proteome</keyword>
<dbReference type="Proteomes" id="UP000199256">
    <property type="component" value="Unassembled WGS sequence"/>
</dbReference>
<dbReference type="AlphaFoldDB" id="A0A1H7H4X9"/>
<proteinExistence type="predicted"/>